<dbReference type="RefSeq" id="WP_406581734.1">
    <property type="nucleotide sequence ID" value="NZ_JBJHQH010000013.1"/>
</dbReference>
<evidence type="ECO:0000313" key="1">
    <source>
        <dbReference type="EMBL" id="MFK9093188.1"/>
    </source>
</evidence>
<keyword evidence="2" id="KW-1185">Reference proteome</keyword>
<reference evidence="1 2" key="1">
    <citation type="submission" date="2024-11" db="EMBL/GenBank/DDBJ databases">
        <authorList>
            <person name="Lucas J.A."/>
        </authorList>
    </citation>
    <scope>NUCLEOTIDE SEQUENCE [LARGE SCALE GENOMIC DNA]</scope>
    <source>
        <strain evidence="1 2">Z 5.4</strain>
    </source>
</reference>
<organism evidence="1 2">
    <name type="scientific">Bacillus salipaludis</name>
    <dbReference type="NCBI Taxonomy" id="2547811"/>
    <lineage>
        <taxon>Bacteria</taxon>
        <taxon>Bacillati</taxon>
        <taxon>Bacillota</taxon>
        <taxon>Bacilli</taxon>
        <taxon>Bacillales</taxon>
        <taxon>Bacillaceae</taxon>
        <taxon>Bacillus</taxon>
    </lineage>
</organism>
<accession>A0ABW8RIQ6</accession>
<dbReference type="EMBL" id="JBJHQH010000013">
    <property type="protein sequence ID" value="MFK9093188.1"/>
    <property type="molecule type" value="Genomic_DNA"/>
</dbReference>
<protein>
    <recommendedName>
        <fullName evidence="3">Cell wall-binding protein</fullName>
    </recommendedName>
</protein>
<comment type="caution">
    <text evidence="1">The sequence shown here is derived from an EMBL/GenBank/DDBJ whole genome shotgun (WGS) entry which is preliminary data.</text>
</comment>
<sequence length="164" mass="18485">MAAASSLPYETKNGGSLIASLYYYEYSDGSATAVNGLNYKDTRNTWYKYKDYRSAADDIADTELDIISGGLFGVADALWAAHRGGQLITFTLIKKIFKELWGAIPAIGTIYTVWDYIDKCIVASDLYKKASIYGWYYDSFDKSWYYFNSSTGEKVDGWKKIGSY</sequence>
<evidence type="ECO:0008006" key="3">
    <source>
        <dbReference type="Google" id="ProtNLM"/>
    </source>
</evidence>
<dbReference type="Proteomes" id="UP001623041">
    <property type="component" value="Unassembled WGS sequence"/>
</dbReference>
<proteinExistence type="predicted"/>
<evidence type="ECO:0000313" key="2">
    <source>
        <dbReference type="Proteomes" id="UP001623041"/>
    </source>
</evidence>
<name>A0ABW8RIQ6_9BACI</name>
<gene>
    <name evidence="1" type="ORF">ACJEBI_17120</name>
</gene>